<evidence type="ECO:0000259" key="6">
    <source>
        <dbReference type="Pfam" id="PF04085"/>
    </source>
</evidence>
<dbReference type="PIRSF" id="PIRSF038471">
    <property type="entry name" value="MreC"/>
    <property type="match status" value="1"/>
</dbReference>
<dbReference type="InterPro" id="IPR055342">
    <property type="entry name" value="MreC_beta-barrel_core"/>
</dbReference>
<dbReference type="InterPro" id="IPR042177">
    <property type="entry name" value="Cell/Rod_1"/>
</dbReference>
<keyword evidence="3 5" id="KW-0133">Cell shape</keyword>
<protein>
    <recommendedName>
        <fullName evidence="2 5">Cell shape-determining protein MreC</fullName>
    </recommendedName>
    <alternativeName>
        <fullName evidence="4 5">Cell shape protein MreC</fullName>
    </alternativeName>
</protein>
<dbReference type="PANTHER" id="PTHR34138">
    <property type="entry name" value="CELL SHAPE-DETERMINING PROTEIN MREC"/>
    <property type="match status" value="1"/>
</dbReference>
<feature type="domain" description="Rod shape-determining protein MreC beta-barrel core" evidence="6">
    <location>
        <begin position="126"/>
        <end position="274"/>
    </location>
</feature>
<evidence type="ECO:0000256" key="2">
    <source>
        <dbReference type="ARBA" id="ARBA00013855"/>
    </source>
</evidence>
<dbReference type="STRING" id="656914.SAMN00017405_1912"/>
<keyword evidence="8" id="KW-1185">Reference proteome</keyword>
<accession>A0A1W1VFR7</accession>
<evidence type="ECO:0000256" key="5">
    <source>
        <dbReference type="PIRNR" id="PIRNR038471"/>
    </source>
</evidence>
<evidence type="ECO:0000313" key="7">
    <source>
        <dbReference type="EMBL" id="SMB92156.1"/>
    </source>
</evidence>
<evidence type="ECO:0000313" key="8">
    <source>
        <dbReference type="Proteomes" id="UP000192731"/>
    </source>
</evidence>
<dbReference type="Proteomes" id="UP000192731">
    <property type="component" value="Unassembled WGS sequence"/>
</dbReference>
<gene>
    <name evidence="7" type="ORF">SAMN00017405_1912</name>
</gene>
<evidence type="ECO:0000256" key="1">
    <source>
        <dbReference type="ARBA" id="ARBA00009369"/>
    </source>
</evidence>
<proteinExistence type="inferred from homology"/>
<dbReference type="InterPro" id="IPR042175">
    <property type="entry name" value="Cell/Rod_MreC_2"/>
</dbReference>
<dbReference type="GO" id="GO:0008360">
    <property type="term" value="P:regulation of cell shape"/>
    <property type="evidence" value="ECO:0007669"/>
    <property type="project" value="UniProtKB-KW"/>
</dbReference>
<dbReference type="Gene3D" id="2.40.10.350">
    <property type="entry name" value="Rod shape-determining protein MreC, domain 2"/>
    <property type="match status" value="1"/>
</dbReference>
<dbReference type="NCBIfam" id="TIGR00219">
    <property type="entry name" value="mreC"/>
    <property type="match status" value="1"/>
</dbReference>
<name>A0A1W1VFR7_DESTI</name>
<dbReference type="OrthoDB" id="9792313at2"/>
<dbReference type="InterPro" id="IPR007221">
    <property type="entry name" value="MreC"/>
</dbReference>
<dbReference type="GO" id="GO:0005886">
    <property type="term" value="C:plasma membrane"/>
    <property type="evidence" value="ECO:0007669"/>
    <property type="project" value="TreeGrafter"/>
</dbReference>
<dbReference type="Pfam" id="PF04085">
    <property type="entry name" value="MreC"/>
    <property type="match status" value="1"/>
</dbReference>
<organism evidence="7 8">
    <name type="scientific">Desulfonispora thiosulfatigenes DSM 11270</name>
    <dbReference type="NCBI Taxonomy" id="656914"/>
    <lineage>
        <taxon>Bacteria</taxon>
        <taxon>Bacillati</taxon>
        <taxon>Bacillota</taxon>
        <taxon>Clostridia</taxon>
        <taxon>Eubacteriales</taxon>
        <taxon>Peptococcaceae</taxon>
        <taxon>Desulfonispora</taxon>
    </lineage>
</organism>
<comment type="function">
    <text evidence="5">Involved in formation and maintenance of cell shape.</text>
</comment>
<dbReference type="EMBL" id="FWWT01000020">
    <property type="protein sequence ID" value="SMB92156.1"/>
    <property type="molecule type" value="Genomic_DNA"/>
</dbReference>
<dbReference type="RefSeq" id="WP_084053524.1">
    <property type="nucleotide sequence ID" value="NZ_FWWT01000020.1"/>
</dbReference>
<comment type="similarity">
    <text evidence="1 5">Belongs to the MreC family.</text>
</comment>
<dbReference type="PANTHER" id="PTHR34138:SF1">
    <property type="entry name" value="CELL SHAPE-DETERMINING PROTEIN MREC"/>
    <property type="match status" value="1"/>
</dbReference>
<evidence type="ECO:0000256" key="4">
    <source>
        <dbReference type="ARBA" id="ARBA00032089"/>
    </source>
</evidence>
<dbReference type="Gene3D" id="2.40.10.340">
    <property type="entry name" value="Rod shape-determining protein MreC, domain 1"/>
    <property type="match status" value="1"/>
</dbReference>
<dbReference type="AlphaFoldDB" id="A0A1W1VFR7"/>
<evidence type="ECO:0000256" key="3">
    <source>
        <dbReference type="ARBA" id="ARBA00022960"/>
    </source>
</evidence>
<reference evidence="7 8" key="1">
    <citation type="submission" date="2017-04" db="EMBL/GenBank/DDBJ databases">
        <authorList>
            <person name="Afonso C.L."/>
            <person name="Miller P.J."/>
            <person name="Scott M.A."/>
            <person name="Spackman E."/>
            <person name="Goraichik I."/>
            <person name="Dimitrov K.M."/>
            <person name="Suarez D.L."/>
            <person name="Swayne D.E."/>
        </authorList>
    </citation>
    <scope>NUCLEOTIDE SEQUENCE [LARGE SCALE GENOMIC DNA]</scope>
    <source>
        <strain evidence="7 8">DSM 11270</strain>
    </source>
</reference>
<sequence length="307" mass="34000">MSRKRKKSYIFIIVCIVLFVVFLNIARLTGAERDSLSSVEKGIKYVAAPIQNGATSIIQSIKDFFGVFEEVDSLRKENASLKGQISRKNNQINTLKDYQIENVRLRNFLEYKENHSQDFNVATAKVIARNPGNWYKTITINLGAEDGILKNMPIITPDGLVGRVISVAPKTSDVLLILDQEGAVGAKIWETRDIPGVVEGSGDGSSLLSMIYLPHDADIKIGHTIVTSGLGEIFPQGLRIGTIIEVQNDESGLMKKAKIKPFANFSRLEEVLVILKVKSTYVEKLPDIVESEDLTAQPNQAEEELVQ</sequence>